<evidence type="ECO:0000313" key="2">
    <source>
        <dbReference type="WBParaSite" id="JU765_v2.g11428.t1"/>
    </source>
</evidence>
<proteinExistence type="predicted"/>
<reference evidence="2" key="1">
    <citation type="submission" date="2022-11" db="UniProtKB">
        <authorList>
            <consortium name="WormBaseParasite"/>
        </authorList>
    </citation>
    <scope>IDENTIFICATION</scope>
</reference>
<dbReference type="Proteomes" id="UP000887576">
    <property type="component" value="Unplaced"/>
</dbReference>
<accession>A0AC34PZE7</accession>
<sequence>MHRPSFENGNLKCVFVGDSIVGKTSLIVAYTTNGFCERYTPTAFDNYSVSVTVDNKPIKIELCDTAGQSEFDSLRLLSYNEANVFLLCFNVMSQSSFQSIIHKWLPEIRSLSSDIPIILVGTQSDLRHNLGKILELKRYGQNPVDLKLIRKFVEQNNLEFIECSALTQHNLKEVFDLAILNALQQKKKKYLPEKQKTPTTFKESFRKLVTMTRKLI</sequence>
<evidence type="ECO:0000313" key="1">
    <source>
        <dbReference type="Proteomes" id="UP000887576"/>
    </source>
</evidence>
<organism evidence="1 2">
    <name type="scientific">Panagrolaimus sp. JU765</name>
    <dbReference type="NCBI Taxonomy" id="591449"/>
    <lineage>
        <taxon>Eukaryota</taxon>
        <taxon>Metazoa</taxon>
        <taxon>Ecdysozoa</taxon>
        <taxon>Nematoda</taxon>
        <taxon>Chromadorea</taxon>
        <taxon>Rhabditida</taxon>
        <taxon>Tylenchina</taxon>
        <taxon>Panagrolaimomorpha</taxon>
        <taxon>Panagrolaimoidea</taxon>
        <taxon>Panagrolaimidae</taxon>
        <taxon>Panagrolaimus</taxon>
    </lineage>
</organism>
<name>A0AC34PZE7_9BILA</name>
<protein>
    <submittedName>
        <fullName evidence="2">Uncharacterized protein</fullName>
    </submittedName>
</protein>
<dbReference type="WBParaSite" id="JU765_v2.g11428.t1">
    <property type="protein sequence ID" value="JU765_v2.g11428.t1"/>
    <property type="gene ID" value="JU765_v2.g11428"/>
</dbReference>